<proteinExistence type="predicted"/>
<name>A0ABW2A6A2_9GAMM</name>
<accession>A0ABW2A6A2</accession>
<protein>
    <submittedName>
        <fullName evidence="1">Uncharacterized protein</fullName>
    </submittedName>
</protein>
<dbReference type="EMBL" id="JBHSWE010000001">
    <property type="protein sequence ID" value="MFC6672960.1"/>
    <property type="molecule type" value="Genomic_DNA"/>
</dbReference>
<sequence>MRLYGLLQQSPAQPSQALQQRIATEVQGQRQWLQDLSTVLDPPLLRAKLQLLNPAEEASP</sequence>
<reference evidence="2" key="1">
    <citation type="journal article" date="2019" name="Int. J. Syst. Evol. Microbiol.">
        <title>The Global Catalogue of Microorganisms (GCM) 10K type strain sequencing project: providing services to taxonomists for standard genome sequencing and annotation.</title>
        <authorList>
            <consortium name="The Broad Institute Genomics Platform"/>
            <consortium name="The Broad Institute Genome Sequencing Center for Infectious Disease"/>
            <person name="Wu L."/>
            <person name="Ma J."/>
        </authorList>
    </citation>
    <scope>NUCLEOTIDE SEQUENCE [LARGE SCALE GENOMIC DNA]</scope>
    <source>
        <strain evidence="2">NBRC 111756</strain>
    </source>
</reference>
<dbReference type="RefSeq" id="WP_379911365.1">
    <property type="nucleotide sequence ID" value="NZ_JBHSWE010000001.1"/>
</dbReference>
<keyword evidence="2" id="KW-1185">Reference proteome</keyword>
<gene>
    <name evidence="1" type="ORF">ACFQDL_24870</name>
</gene>
<evidence type="ECO:0000313" key="2">
    <source>
        <dbReference type="Proteomes" id="UP001596422"/>
    </source>
</evidence>
<dbReference type="Proteomes" id="UP001596422">
    <property type="component" value="Unassembled WGS sequence"/>
</dbReference>
<organism evidence="1 2">
    <name type="scientific">Marinobacterium aestuariivivens</name>
    <dbReference type="NCBI Taxonomy" id="1698799"/>
    <lineage>
        <taxon>Bacteria</taxon>
        <taxon>Pseudomonadati</taxon>
        <taxon>Pseudomonadota</taxon>
        <taxon>Gammaproteobacteria</taxon>
        <taxon>Oceanospirillales</taxon>
        <taxon>Oceanospirillaceae</taxon>
        <taxon>Marinobacterium</taxon>
    </lineage>
</organism>
<comment type="caution">
    <text evidence="1">The sequence shown here is derived from an EMBL/GenBank/DDBJ whole genome shotgun (WGS) entry which is preliminary data.</text>
</comment>
<evidence type="ECO:0000313" key="1">
    <source>
        <dbReference type="EMBL" id="MFC6672960.1"/>
    </source>
</evidence>